<dbReference type="EMBL" id="AP018851">
    <property type="protein sequence ID" value="BBF89336.1"/>
    <property type="molecule type" value="Genomic_DNA"/>
</dbReference>
<evidence type="ECO:0000313" key="6">
    <source>
        <dbReference type="EMBL" id="BBF89336.1"/>
    </source>
</evidence>
<proteinExistence type="predicted"/>
<feature type="transmembrane region" description="Helical" evidence="4">
    <location>
        <begin position="7"/>
        <end position="29"/>
    </location>
</feature>
<dbReference type="SMART" id="SM00382">
    <property type="entry name" value="AAA"/>
    <property type="match status" value="1"/>
</dbReference>
<keyword evidence="4" id="KW-1133">Transmembrane helix</keyword>
<keyword evidence="1" id="KW-0433">Leucine-rich repeat</keyword>
<evidence type="ECO:0000256" key="2">
    <source>
        <dbReference type="ARBA" id="ARBA00022737"/>
    </source>
</evidence>
<dbReference type="InterPro" id="IPR027417">
    <property type="entry name" value="P-loop_NTPase"/>
</dbReference>
<dbReference type="SUPFAM" id="SSF52058">
    <property type="entry name" value="L domain-like"/>
    <property type="match status" value="2"/>
</dbReference>
<reference evidence="6" key="1">
    <citation type="submission" date="2018-08" db="EMBL/GenBank/DDBJ databases">
        <title>Oryza barthii genomic DNA, chromosome 11, BAC clone:OBARTa0033B20.</title>
        <authorList>
            <person name="Wu J."/>
            <person name="Kanamori H."/>
        </authorList>
    </citation>
    <scope>NUCLEOTIDE SEQUENCE</scope>
    <source>
        <strain evidence="6">W1588</strain>
    </source>
</reference>
<organism evidence="6">
    <name type="scientific">Oryza barthii</name>
    <dbReference type="NCBI Taxonomy" id="65489"/>
    <lineage>
        <taxon>Eukaryota</taxon>
        <taxon>Viridiplantae</taxon>
        <taxon>Streptophyta</taxon>
        <taxon>Embryophyta</taxon>
        <taxon>Tracheophyta</taxon>
        <taxon>Spermatophyta</taxon>
        <taxon>Magnoliopsida</taxon>
        <taxon>Liliopsida</taxon>
        <taxon>Poales</taxon>
        <taxon>Poaceae</taxon>
        <taxon>BOP clade</taxon>
        <taxon>Oryzoideae</taxon>
        <taxon>Oryzeae</taxon>
        <taxon>Oryzinae</taxon>
        <taxon>Oryza</taxon>
    </lineage>
</organism>
<dbReference type="SUPFAM" id="SSF52540">
    <property type="entry name" value="P-loop containing nucleoside triphosphate hydrolases"/>
    <property type="match status" value="1"/>
</dbReference>
<dbReference type="GO" id="GO:0043531">
    <property type="term" value="F:ADP binding"/>
    <property type="evidence" value="ECO:0007669"/>
    <property type="project" value="InterPro"/>
</dbReference>
<dbReference type="GO" id="GO:0002758">
    <property type="term" value="P:innate immune response-activating signaling pathway"/>
    <property type="evidence" value="ECO:0007669"/>
    <property type="project" value="UniProtKB-ARBA"/>
</dbReference>
<keyword evidence="4" id="KW-0812">Transmembrane</keyword>
<dbReference type="FunFam" id="1.10.10.10:FF:000322">
    <property type="entry name" value="Probable disease resistance protein At1g63360"/>
    <property type="match status" value="1"/>
</dbReference>
<dbReference type="InterPro" id="IPR058922">
    <property type="entry name" value="WHD_DRP"/>
</dbReference>
<keyword evidence="3" id="KW-0611">Plant defense</keyword>
<dbReference type="Pfam" id="PF25019">
    <property type="entry name" value="LRR_R13L1-DRL21"/>
    <property type="match status" value="1"/>
</dbReference>
<evidence type="ECO:0000256" key="3">
    <source>
        <dbReference type="ARBA" id="ARBA00022821"/>
    </source>
</evidence>
<dbReference type="InterPro" id="IPR056789">
    <property type="entry name" value="LRR_R13L1-DRL21"/>
</dbReference>
<dbReference type="Gene3D" id="3.40.50.300">
    <property type="entry name" value="P-loop containing nucleotide triphosphate hydrolases"/>
    <property type="match status" value="1"/>
</dbReference>
<dbReference type="PRINTS" id="PR00364">
    <property type="entry name" value="DISEASERSIST"/>
</dbReference>
<dbReference type="AlphaFoldDB" id="A0A679BDP9"/>
<dbReference type="Gene3D" id="1.10.10.10">
    <property type="entry name" value="Winged helix-like DNA-binding domain superfamily/Winged helix DNA-binding domain"/>
    <property type="match status" value="1"/>
</dbReference>
<dbReference type="GO" id="GO:0042742">
    <property type="term" value="P:defense response to bacterium"/>
    <property type="evidence" value="ECO:0007669"/>
    <property type="project" value="UniProtKB-ARBA"/>
</dbReference>
<keyword evidence="2" id="KW-0677">Repeat</keyword>
<dbReference type="PANTHER" id="PTHR36766:SF64">
    <property type="entry name" value="OS12G0206100 PROTEIN"/>
    <property type="match status" value="1"/>
</dbReference>
<dbReference type="GO" id="GO:0009626">
    <property type="term" value="P:plant-type hypersensitive response"/>
    <property type="evidence" value="ECO:0007669"/>
    <property type="project" value="UniProtKB-ARBA"/>
</dbReference>
<dbReference type="InterPro" id="IPR003593">
    <property type="entry name" value="AAA+_ATPase"/>
</dbReference>
<dbReference type="Pfam" id="PF23559">
    <property type="entry name" value="WHD_DRP"/>
    <property type="match status" value="1"/>
</dbReference>
<dbReference type="InterPro" id="IPR032675">
    <property type="entry name" value="LRR_dom_sf"/>
</dbReference>
<name>A0A679BDP9_9ORYZ</name>
<evidence type="ECO:0000256" key="4">
    <source>
        <dbReference type="SAM" id="Phobius"/>
    </source>
</evidence>
<evidence type="ECO:0000259" key="5">
    <source>
        <dbReference type="SMART" id="SM00382"/>
    </source>
</evidence>
<dbReference type="PANTHER" id="PTHR36766">
    <property type="entry name" value="PLANT BROAD-SPECTRUM MILDEW RESISTANCE PROTEIN RPW8"/>
    <property type="match status" value="1"/>
</dbReference>
<accession>A0A679BDP9</accession>
<protein>
    <submittedName>
        <fullName evidence="6">Putative NBS-LRR class RGA</fullName>
    </submittedName>
</protein>
<dbReference type="Pfam" id="PF00931">
    <property type="entry name" value="NB-ARC"/>
    <property type="match status" value="1"/>
</dbReference>
<dbReference type="InterPro" id="IPR036388">
    <property type="entry name" value="WH-like_DNA-bd_sf"/>
</dbReference>
<feature type="domain" description="AAA+ ATPase" evidence="5">
    <location>
        <begin position="310"/>
        <end position="453"/>
    </location>
</feature>
<sequence length="1193" mass="136273">MANPWKVAAMGATISICGWFISPIISLVVNKIISYIGFDWSGELEKLKRERVPKLKELLSNAEVHRMLAESRNDVDADHVARLEDMVNRLRSALYEADDILDLVEYYRLKKKVLGESGSSDSSTWLQLLHGYSRRVHNALLVPAAPVLRRWYAAMRACVARTKIALRLPTSTSVRGRRGLLNSLRNCGGYILTCPSKVIMAARSLRSFFCDAATELFNLNYQQANDTMSRGIPPDMSKLRLKIILNKIENIICEADKQLPHLDKPPNKVTDAIPPPAVIGRDNDRDNIIAMLHENVDGVQPGSSNSVLSGRSIIGIHGISGSGKSTLAQHICDHLKKDKQEENDCHFDLIMWVHVSENFDVVDIFSKILKEATKLNTEEHDLEKALSEKRFLLVLDDVWSVKVESHQSKEMKDKIVSLLKAGKAGSKILATSQTDKALLALGAAKERCILISEMGDTVFLELFMHYALDGVDIDEQDRRAFEVIGAQIANKLKGSPLAATIVGARLRQENLNYWISFNDQKHLGDVMDFLKWSYQQLDEEARRCFAYCSIFPRRYQLQRGELVKLWVAQGFITTTNGDKKEIDAERHFDHLVSVLFLRPVNDDYSGHIAYFTMHDLLYDLAKMVVGSECYTVQKGWAGDLPQNVRHLFIEIDGEENMSKKVLELENLRTLIIIHTQDTEKLLVEDVLECMFTNLRMLRALILKVELQSFKGGRQIFIPESIGELLHLRYFYLSKALYSKVIFPRRFARLYHMEVVNVGYSEWGKVEFSSGEDTTNLINLRVVPYDAEFDFPFVGRMESLQTLHKFTVKRETGYELFQLKKLNKLKHLLKIDGLENVPTKEDAHEAELHNKSYIRGLKLTWNPSGETSVQDQDLQSEVIQALRPPTHLQTLAIESYNGSSYPSWMMDGGPEVLMCLRDLMLIDCTELGSVPEQSVLFKYLHSLQIIRCNWRYFPDNMEHLKSLVELVIQNCSEILSLPTLPQSLQQFKIKNCDAILSLPTLPQSLKELITVGCYKLELLPTLPPSLQKLKTKYCNAILSLPTLPQSLKELIIVGCKNLESLPTLPQSLKELMIEDCKNINSLPTLPQSLQKLMLYRFRNIDLPTMPQSLELFDVLTNDQKFARSCETVGEENWEKIRHIPTRNINYDEYYVQGNNFNPFSSHLFTWITEVLLILTYTCCFRHKLTQTFVLNIHL</sequence>
<keyword evidence="4" id="KW-0472">Membrane</keyword>
<dbReference type="Gene3D" id="3.80.10.10">
    <property type="entry name" value="Ribonuclease Inhibitor"/>
    <property type="match status" value="1"/>
</dbReference>
<gene>
    <name evidence="6" type="primary">OBARTa0033B20.4</name>
</gene>
<dbReference type="InterPro" id="IPR002182">
    <property type="entry name" value="NB-ARC"/>
</dbReference>
<evidence type="ECO:0000256" key="1">
    <source>
        <dbReference type="ARBA" id="ARBA00022614"/>
    </source>
</evidence>